<feature type="compositionally biased region" description="Basic and acidic residues" evidence="1">
    <location>
        <begin position="1"/>
        <end position="11"/>
    </location>
</feature>
<gene>
    <name evidence="3" type="ORF">ACZ87_01628</name>
</gene>
<keyword evidence="3" id="KW-0540">Nuclease</keyword>
<dbReference type="Pfam" id="PF13392">
    <property type="entry name" value="HNH_3"/>
    <property type="match status" value="1"/>
</dbReference>
<proteinExistence type="predicted"/>
<dbReference type="InterPro" id="IPR003615">
    <property type="entry name" value="HNH_nuc"/>
</dbReference>
<reference evidence="3" key="1">
    <citation type="submission" date="2018-04" db="EMBL/GenBank/DDBJ databases">
        <title>Genomes of the Obligate Erwinia dacicola and Facultative Enterobacter sp. OLF Endosymbionts of the Olive Fruit fly, Bactrocera oleae.</title>
        <authorList>
            <person name="Estes A.M."/>
            <person name="Hearn D.J."/>
            <person name="Agarwal S."/>
            <person name="Pierson E.A."/>
            <person name="Dunning-Hotopp J.C."/>
        </authorList>
    </citation>
    <scope>NUCLEOTIDE SEQUENCE [LARGE SCALE GENOMIC DNA]</scope>
    <source>
        <strain evidence="3">Oroville</strain>
    </source>
</reference>
<dbReference type="InterPro" id="IPR016177">
    <property type="entry name" value="DNA-bd_dom_sf"/>
</dbReference>
<dbReference type="Proteomes" id="UP000244334">
    <property type="component" value="Unassembled WGS sequence"/>
</dbReference>
<evidence type="ECO:0000259" key="2">
    <source>
        <dbReference type="Pfam" id="PF13392"/>
    </source>
</evidence>
<dbReference type="SUPFAM" id="SSF54060">
    <property type="entry name" value="His-Me finger endonucleases"/>
    <property type="match status" value="1"/>
</dbReference>
<evidence type="ECO:0000313" key="3">
    <source>
        <dbReference type="EMBL" id="RAP71555.1"/>
    </source>
</evidence>
<dbReference type="GO" id="GO:0004519">
    <property type="term" value="F:endonuclease activity"/>
    <property type="evidence" value="ECO:0007669"/>
    <property type="project" value="UniProtKB-KW"/>
</dbReference>
<feature type="domain" description="HNH nuclease" evidence="2">
    <location>
        <begin position="2"/>
        <end position="25"/>
    </location>
</feature>
<keyword evidence="3" id="KW-0255">Endonuclease</keyword>
<name>A0A328TRL9_9GAMM</name>
<feature type="region of interest" description="Disordered" evidence="1">
    <location>
        <begin position="1"/>
        <end position="33"/>
    </location>
</feature>
<keyword evidence="3" id="KW-0378">Hydrolase</keyword>
<dbReference type="InterPro" id="IPR044925">
    <property type="entry name" value="His-Me_finger_sf"/>
</dbReference>
<dbReference type="SUPFAM" id="SSF54171">
    <property type="entry name" value="DNA-binding domain"/>
    <property type="match status" value="1"/>
</dbReference>
<keyword evidence="4" id="KW-1185">Reference proteome</keyword>
<dbReference type="AlphaFoldDB" id="A0A328TRL9"/>
<dbReference type="GO" id="GO:0003677">
    <property type="term" value="F:DNA binding"/>
    <property type="evidence" value="ECO:0007669"/>
    <property type="project" value="InterPro"/>
</dbReference>
<dbReference type="Gene3D" id="1.20.5.2050">
    <property type="match status" value="1"/>
</dbReference>
<evidence type="ECO:0000313" key="4">
    <source>
        <dbReference type="Proteomes" id="UP000244334"/>
    </source>
</evidence>
<protein>
    <submittedName>
        <fullName evidence="3">HNH endonuclease family protein</fullName>
    </submittedName>
</protein>
<accession>A0A328TRL9</accession>
<dbReference type="EMBL" id="LJAM02000129">
    <property type="protein sequence ID" value="RAP71555.1"/>
    <property type="molecule type" value="Genomic_DNA"/>
</dbReference>
<sequence>MDHINGDRQDNRISNIRQVSLSQNGFNRKMQSTNTSGIKGVSWCKEMKKWRAGIMHEGKHIHVGYFIEKIEAAEAIEKVRNELHGAFANNGGKAA</sequence>
<feature type="compositionally biased region" description="Polar residues" evidence="1">
    <location>
        <begin position="12"/>
        <end position="33"/>
    </location>
</feature>
<evidence type="ECO:0000256" key="1">
    <source>
        <dbReference type="SAM" id="MobiDB-lite"/>
    </source>
</evidence>
<organism evidence="3 4">
    <name type="scientific">Candidatus Erwinia dacicola</name>
    <dbReference type="NCBI Taxonomy" id="252393"/>
    <lineage>
        <taxon>Bacteria</taxon>
        <taxon>Pseudomonadati</taxon>
        <taxon>Pseudomonadota</taxon>
        <taxon>Gammaproteobacteria</taxon>
        <taxon>Enterobacterales</taxon>
        <taxon>Erwiniaceae</taxon>
        <taxon>Erwinia</taxon>
    </lineage>
</organism>
<comment type="caution">
    <text evidence="3">The sequence shown here is derived from an EMBL/GenBank/DDBJ whole genome shotgun (WGS) entry which is preliminary data.</text>
</comment>